<evidence type="ECO:0000256" key="10">
    <source>
        <dbReference type="ARBA" id="ARBA00049295"/>
    </source>
</evidence>
<evidence type="ECO:0000259" key="11">
    <source>
        <dbReference type="Pfam" id="PF00925"/>
    </source>
</evidence>
<evidence type="ECO:0000256" key="7">
    <source>
        <dbReference type="ARBA" id="ARBA00022801"/>
    </source>
</evidence>
<gene>
    <name evidence="12" type="ORF">QJS35_09070</name>
</gene>
<keyword evidence="8" id="KW-0862">Zinc</keyword>
<dbReference type="CDD" id="cd00641">
    <property type="entry name" value="GTP_cyclohydro2"/>
    <property type="match status" value="1"/>
</dbReference>
<feature type="domain" description="GTP cyclohydrolase II" evidence="11">
    <location>
        <begin position="78"/>
        <end position="215"/>
    </location>
</feature>
<evidence type="ECO:0000256" key="1">
    <source>
        <dbReference type="ARBA" id="ARBA00001947"/>
    </source>
</evidence>
<evidence type="ECO:0000256" key="2">
    <source>
        <dbReference type="ARBA" id="ARBA00004853"/>
    </source>
</evidence>
<sequence>MHILTPELKKMLLSKLKKSVNPDGERIFLFGPVQMPIQIDGETFPFQWYTWLKHPDLPADSESLLNMLDRLPLAELQQSSVLTYGDYSDSELAKVRIHSICHTGDIFGSQRCDCGSQLHIAFQQIVEFGVGAIVYVANHEGRGIGLFNKSLTYALQEHGFDTAEANLSLGHNLDDRSYQDVAIVLNMLRSNPILLLSNNPLKRQSLGRHGVPVIGVENLHGVVSDFNRSYLQSKKHRFNHTLESLV</sequence>
<comment type="cofactor">
    <cofactor evidence="1">
        <name>Zn(2+)</name>
        <dbReference type="ChEBI" id="CHEBI:29105"/>
    </cofactor>
</comment>
<comment type="caution">
    <text evidence="12">The sequence shown here is derived from an EMBL/GenBank/DDBJ whole genome shotgun (WGS) entry which is preliminary data.</text>
</comment>
<protein>
    <recommendedName>
        <fullName evidence="3">GTP cyclohydrolase II</fullName>
        <ecNumber evidence="3">3.5.4.25</ecNumber>
    </recommendedName>
</protein>
<evidence type="ECO:0000256" key="5">
    <source>
        <dbReference type="ARBA" id="ARBA00022723"/>
    </source>
</evidence>
<keyword evidence="7" id="KW-0378">Hydrolase</keyword>
<evidence type="ECO:0000256" key="8">
    <source>
        <dbReference type="ARBA" id="ARBA00022833"/>
    </source>
</evidence>
<organism evidence="12 13">
    <name type="scientific">Cohnella silvisoli</name>
    <dbReference type="NCBI Taxonomy" id="2873699"/>
    <lineage>
        <taxon>Bacteria</taxon>
        <taxon>Bacillati</taxon>
        <taxon>Bacillota</taxon>
        <taxon>Bacilli</taxon>
        <taxon>Bacillales</taxon>
        <taxon>Paenibacillaceae</taxon>
        <taxon>Cohnella</taxon>
    </lineage>
</organism>
<dbReference type="SUPFAM" id="SSF142695">
    <property type="entry name" value="RibA-like"/>
    <property type="match status" value="1"/>
</dbReference>
<dbReference type="NCBIfam" id="NF001591">
    <property type="entry name" value="PRK00393.1"/>
    <property type="match status" value="1"/>
</dbReference>
<dbReference type="Gene3D" id="3.40.50.10990">
    <property type="entry name" value="GTP cyclohydrolase II"/>
    <property type="match status" value="1"/>
</dbReference>
<name>A0ABV1KRP4_9BACL</name>
<keyword evidence="9" id="KW-0342">GTP-binding</keyword>
<keyword evidence="5" id="KW-0479">Metal-binding</keyword>
<comment type="catalytic activity">
    <reaction evidence="10">
        <text>GTP + 4 H2O = 2,5-diamino-6-hydroxy-4-(5-phosphoribosylamino)-pyrimidine + formate + 2 phosphate + 3 H(+)</text>
        <dbReference type="Rhea" id="RHEA:23704"/>
        <dbReference type="ChEBI" id="CHEBI:15377"/>
        <dbReference type="ChEBI" id="CHEBI:15378"/>
        <dbReference type="ChEBI" id="CHEBI:15740"/>
        <dbReference type="ChEBI" id="CHEBI:37565"/>
        <dbReference type="ChEBI" id="CHEBI:43474"/>
        <dbReference type="ChEBI" id="CHEBI:58614"/>
        <dbReference type="EC" id="3.5.4.25"/>
    </reaction>
</comment>
<accession>A0ABV1KRP4</accession>
<evidence type="ECO:0000256" key="6">
    <source>
        <dbReference type="ARBA" id="ARBA00022741"/>
    </source>
</evidence>
<proteinExistence type="predicted"/>
<dbReference type="InterPro" id="IPR032677">
    <property type="entry name" value="GTP_cyclohydro_II"/>
</dbReference>
<evidence type="ECO:0000313" key="13">
    <source>
        <dbReference type="Proteomes" id="UP001493487"/>
    </source>
</evidence>
<dbReference type="InterPro" id="IPR036144">
    <property type="entry name" value="RibA-like_sf"/>
</dbReference>
<reference evidence="12 13" key="1">
    <citation type="journal article" date="2023" name="Genome Announc.">
        <title>Pan-Genome Analyses of the Genus Cohnella and Proposal of the Novel Species Cohnella silvisoli sp. nov., Isolated from Forest Soil.</title>
        <authorList>
            <person name="Wang C."/>
            <person name="Mao L."/>
            <person name="Bao G."/>
            <person name="Zhu H."/>
        </authorList>
    </citation>
    <scope>NUCLEOTIDE SEQUENCE [LARGE SCALE GENOMIC DNA]</scope>
    <source>
        <strain evidence="12 13">NL03-T5-1</strain>
    </source>
</reference>
<comment type="pathway">
    <text evidence="2">Cofactor biosynthesis; riboflavin biosynthesis; 5-amino-6-(D-ribitylamino)uracil from GTP: step 1/4.</text>
</comment>
<evidence type="ECO:0000313" key="12">
    <source>
        <dbReference type="EMBL" id="MEQ4482543.1"/>
    </source>
</evidence>
<dbReference type="PANTHER" id="PTHR21327">
    <property type="entry name" value="GTP CYCLOHYDROLASE II-RELATED"/>
    <property type="match status" value="1"/>
</dbReference>
<dbReference type="Pfam" id="PF00925">
    <property type="entry name" value="GTP_cyclohydro2"/>
    <property type="match status" value="1"/>
</dbReference>
<evidence type="ECO:0000256" key="4">
    <source>
        <dbReference type="ARBA" id="ARBA00022619"/>
    </source>
</evidence>
<dbReference type="PANTHER" id="PTHR21327:SF18">
    <property type="entry name" value="3,4-DIHYDROXY-2-BUTANONE 4-PHOSPHATE SYNTHASE"/>
    <property type="match status" value="1"/>
</dbReference>
<dbReference type="EC" id="3.5.4.25" evidence="3"/>
<evidence type="ECO:0000256" key="3">
    <source>
        <dbReference type="ARBA" id="ARBA00012762"/>
    </source>
</evidence>
<dbReference type="Proteomes" id="UP001493487">
    <property type="component" value="Unassembled WGS sequence"/>
</dbReference>
<evidence type="ECO:0000256" key="9">
    <source>
        <dbReference type="ARBA" id="ARBA00023134"/>
    </source>
</evidence>
<keyword evidence="4" id="KW-0686">Riboflavin biosynthesis</keyword>
<keyword evidence="13" id="KW-1185">Reference proteome</keyword>
<keyword evidence="6" id="KW-0547">Nucleotide-binding</keyword>
<dbReference type="EMBL" id="JASKHM010000004">
    <property type="protein sequence ID" value="MEQ4482543.1"/>
    <property type="molecule type" value="Genomic_DNA"/>
</dbReference>
<dbReference type="InterPro" id="IPR000926">
    <property type="entry name" value="RibA"/>
</dbReference>